<dbReference type="Pfam" id="PF01837">
    <property type="entry name" value="HcyBio"/>
    <property type="match status" value="1"/>
</dbReference>
<name>A0A7C4ERC2_9BACT</name>
<gene>
    <name evidence="2" type="ORF">ENV54_03000</name>
</gene>
<sequence length="390" mass="42090">MAQTRVQKTFAEINRKIKEGKAVVVTADEMVHIVRDHGPAEAARKVDVVTTGTFGIMCSSGAFLNFGHTTPRIRASKVYINGVEAYAGVAAVDCYIGATQPREDDPLNKVFPGRFRYGGGHVIEDLVAGREVLLQASSYGTDCYPNRSYEAKMRLKDFVDAFLLSPRNCYQNYNCAINLSQKTIYTYMGVLRPEASNCTYSTAGQLSPLLNDPFYRTIGVGTRIFLGGGIGYVIGPGTQHNPHVERSPNGVVMGGAGTLAVRGDLKHMSPSFLRGASIIGYGCSLCVGIGIPIPILDEEMARFTGVSDEDILVPVVDYGLDYPQGKGHPLAYLSCSQLKTGEVVVNGKKVTSSPLSSYSKALEIAALLKEWIESGRFLLGEPQDTLPSVS</sequence>
<dbReference type="InterPro" id="IPR018136">
    <property type="entry name" value="Aconitase_4Fe-4S_BS"/>
</dbReference>
<protein>
    <recommendedName>
        <fullName evidence="1">Homocysteine biosynthesis enzyme sulfur-incorporation domain-containing protein</fullName>
    </recommendedName>
</protein>
<proteinExistence type="predicted"/>
<reference evidence="2" key="1">
    <citation type="journal article" date="2020" name="mSystems">
        <title>Genome- and Community-Level Interaction Insights into Carbon Utilization and Element Cycling Functions of Hydrothermarchaeota in Hydrothermal Sediment.</title>
        <authorList>
            <person name="Zhou Z."/>
            <person name="Liu Y."/>
            <person name="Xu W."/>
            <person name="Pan J."/>
            <person name="Luo Z.H."/>
            <person name="Li M."/>
        </authorList>
    </citation>
    <scope>NUCLEOTIDE SEQUENCE [LARGE SCALE GENOMIC DNA]</scope>
    <source>
        <strain evidence="2">SpSt-769</strain>
    </source>
</reference>
<accession>A0A7C4ERC2</accession>
<dbReference type="InterPro" id="IPR002708">
    <property type="entry name" value="HcyBio"/>
</dbReference>
<comment type="caution">
    <text evidence="2">The sequence shown here is derived from an EMBL/GenBank/DDBJ whole genome shotgun (WGS) entry which is preliminary data.</text>
</comment>
<evidence type="ECO:0000259" key="1">
    <source>
        <dbReference type="Pfam" id="PF01837"/>
    </source>
</evidence>
<feature type="domain" description="Homocysteine biosynthesis enzyme sulfur-incorporation" evidence="1">
    <location>
        <begin position="22"/>
        <end position="379"/>
    </location>
</feature>
<organism evidence="2">
    <name type="scientific">Desulfomonile tiedjei</name>
    <dbReference type="NCBI Taxonomy" id="2358"/>
    <lineage>
        <taxon>Bacteria</taxon>
        <taxon>Pseudomonadati</taxon>
        <taxon>Thermodesulfobacteriota</taxon>
        <taxon>Desulfomonilia</taxon>
        <taxon>Desulfomonilales</taxon>
        <taxon>Desulfomonilaceae</taxon>
        <taxon>Desulfomonile</taxon>
    </lineage>
</organism>
<evidence type="ECO:0000313" key="2">
    <source>
        <dbReference type="EMBL" id="HGH60249.1"/>
    </source>
</evidence>
<dbReference type="EMBL" id="DTGT01000096">
    <property type="protein sequence ID" value="HGH60249.1"/>
    <property type="molecule type" value="Genomic_DNA"/>
</dbReference>
<dbReference type="AlphaFoldDB" id="A0A7C4ERC2"/>
<dbReference type="PROSITE" id="PS01244">
    <property type="entry name" value="ACONITASE_2"/>
    <property type="match status" value="1"/>
</dbReference>